<feature type="transmembrane region" description="Helical" evidence="1">
    <location>
        <begin position="6"/>
        <end position="23"/>
    </location>
</feature>
<dbReference type="EMBL" id="KI292334">
    <property type="protein sequence ID" value="ESA05917.1"/>
    <property type="molecule type" value="Genomic_DNA"/>
</dbReference>
<organism evidence="2">
    <name type="scientific">Rhizophagus irregularis (strain DAOM 181602 / DAOM 197198 / MUCL 43194)</name>
    <name type="common">Arbuscular mycorrhizal fungus</name>
    <name type="synonym">Glomus intraradices</name>
    <dbReference type="NCBI Taxonomy" id="747089"/>
    <lineage>
        <taxon>Eukaryota</taxon>
        <taxon>Fungi</taxon>
        <taxon>Fungi incertae sedis</taxon>
        <taxon>Mucoromycota</taxon>
        <taxon>Glomeromycotina</taxon>
        <taxon>Glomeromycetes</taxon>
        <taxon>Glomerales</taxon>
        <taxon>Glomeraceae</taxon>
        <taxon>Rhizophagus</taxon>
    </lineage>
</organism>
<dbReference type="EMBL" id="AUPC02000179">
    <property type="protein sequence ID" value="POG67007.1"/>
    <property type="molecule type" value="Genomic_DNA"/>
</dbReference>
<proteinExistence type="predicted"/>
<name>U9TER9_RHIID</name>
<evidence type="ECO:0000313" key="3">
    <source>
        <dbReference type="EMBL" id="POG67007.1"/>
    </source>
</evidence>
<dbReference type="HOGENOM" id="CLU_2832479_0_0_1"/>
<keyword evidence="4" id="KW-1185">Reference proteome</keyword>
<keyword evidence="1" id="KW-0472">Membrane</keyword>
<reference evidence="3 4" key="3">
    <citation type="journal article" date="2018" name="New Phytol.">
        <title>High intraspecific genome diversity in the model arbuscular mycorrhizal symbiont Rhizophagus irregularis.</title>
        <authorList>
            <person name="Chen E.C.H."/>
            <person name="Morin E."/>
            <person name="Beaudet D."/>
            <person name="Noel J."/>
            <person name="Yildirir G."/>
            <person name="Ndikumana S."/>
            <person name="Charron P."/>
            <person name="St-Onge C."/>
            <person name="Giorgi J."/>
            <person name="Kruger M."/>
            <person name="Marton T."/>
            <person name="Ropars J."/>
            <person name="Grigoriev I.V."/>
            <person name="Hainaut M."/>
            <person name="Henrissat B."/>
            <person name="Roux C."/>
            <person name="Martin F."/>
            <person name="Corradi N."/>
        </authorList>
    </citation>
    <scope>NUCLEOTIDE SEQUENCE [LARGE SCALE GENOMIC DNA]</scope>
    <source>
        <strain evidence="4">DAOM 181602 / DAOM 197198 / MUCL 43194</strain>
        <strain evidence="3">DAOM 197198</strain>
    </source>
</reference>
<dbReference type="AlphaFoldDB" id="U9TER9"/>
<gene>
    <name evidence="3" type="ORF">GLOIN_2v1651614</name>
    <name evidence="2" type="ORF">GLOINDRAFT_224840</name>
</gene>
<sequence length="66" mass="7836">MLFYFLIHFVCVYMYLLLLYHICTTKIYSASSFNGHITHIFSHLFSHSDKKIISCISNIKLITLQY</sequence>
<evidence type="ECO:0000313" key="4">
    <source>
        <dbReference type="Proteomes" id="UP000018888"/>
    </source>
</evidence>
<evidence type="ECO:0000256" key="1">
    <source>
        <dbReference type="SAM" id="Phobius"/>
    </source>
</evidence>
<accession>U9TER9</accession>
<evidence type="ECO:0000313" key="2">
    <source>
        <dbReference type="EMBL" id="ESA05917.1"/>
    </source>
</evidence>
<dbReference type="Proteomes" id="UP000018888">
    <property type="component" value="Unassembled WGS sequence"/>
</dbReference>
<keyword evidence="1" id="KW-1133">Transmembrane helix</keyword>
<protein>
    <submittedName>
        <fullName evidence="2">Uncharacterized protein</fullName>
    </submittedName>
</protein>
<reference evidence="2" key="2">
    <citation type="submission" date="2013-07" db="EMBL/GenBank/DDBJ databases">
        <title>The genome of an arbuscular mycorrhizal fungus provides insights into the evolution of the oldest plant symbiosis.</title>
        <authorList>
            <consortium name="DOE Joint Genome Institute"/>
            <person name="Tisserant E."/>
            <person name="Malbreil M."/>
            <person name="Kuo A."/>
            <person name="Kohler A."/>
            <person name="Symeonidi A."/>
            <person name="Balestrini R."/>
            <person name="Charron P."/>
            <person name="Duensing N."/>
            <person name="Frei-dit-Frey N."/>
            <person name="Gianinazzi-Pearson V."/>
            <person name="Gilbert B."/>
            <person name="Handa Y."/>
            <person name="Hijri M."/>
            <person name="Kaul R."/>
            <person name="Kawaguchi M."/>
            <person name="Krajinski F."/>
            <person name="Lammers P."/>
            <person name="Lapierre D."/>
            <person name="Masclaux F.G."/>
            <person name="Murat C."/>
            <person name="Morin E."/>
            <person name="Ndikumana S."/>
            <person name="Pagni M."/>
            <person name="Petitpierre D."/>
            <person name="Requena N."/>
            <person name="Rosikiewicz P."/>
            <person name="Riley R."/>
            <person name="Saito K."/>
            <person name="San Clemente H."/>
            <person name="Shapiro H."/>
            <person name="van Tuinen D."/>
            <person name="Becard G."/>
            <person name="Bonfante P."/>
            <person name="Paszkowski U."/>
            <person name="Shachar-Hill Y."/>
            <person name="Young J.P."/>
            <person name="Sanders I.R."/>
            <person name="Henrissat B."/>
            <person name="Rensing S.A."/>
            <person name="Grigoriev I.V."/>
            <person name="Corradi N."/>
            <person name="Roux C."/>
            <person name="Martin F."/>
        </authorList>
    </citation>
    <scope>NUCLEOTIDE SEQUENCE</scope>
    <source>
        <strain evidence="2">DAOM 197198</strain>
    </source>
</reference>
<keyword evidence="1" id="KW-0812">Transmembrane</keyword>
<reference evidence="3 4" key="1">
    <citation type="journal article" date="2013" name="Proc. Natl. Acad. Sci. U.S.A.">
        <title>Genome of an arbuscular mycorrhizal fungus provides insight into the oldest plant symbiosis.</title>
        <authorList>
            <person name="Tisserant E."/>
            <person name="Malbreil M."/>
            <person name="Kuo A."/>
            <person name="Kohler A."/>
            <person name="Symeonidi A."/>
            <person name="Balestrini R."/>
            <person name="Charron P."/>
            <person name="Duensing N."/>
            <person name="Frei Dit Frey N."/>
            <person name="Gianinazzi-Pearson V."/>
            <person name="Gilbert L.B."/>
            <person name="Handa Y."/>
            <person name="Herr J.R."/>
            <person name="Hijri M."/>
            <person name="Koul R."/>
            <person name="Kawaguchi M."/>
            <person name="Krajinski F."/>
            <person name="Lammers P.J."/>
            <person name="Masclaux F.G."/>
            <person name="Murat C."/>
            <person name="Morin E."/>
            <person name="Ndikumana S."/>
            <person name="Pagni M."/>
            <person name="Petitpierre D."/>
            <person name="Requena N."/>
            <person name="Rosikiewicz P."/>
            <person name="Riley R."/>
            <person name="Saito K."/>
            <person name="San Clemente H."/>
            <person name="Shapiro H."/>
            <person name="van Tuinen D."/>
            <person name="Becard G."/>
            <person name="Bonfante P."/>
            <person name="Paszkowski U."/>
            <person name="Shachar-Hill Y.Y."/>
            <person name="Tuskan G.A."/>
            <person name="Young P.W."/>
            <person name="Sanders I.R."/>
            <person name="Henrissat B."/>
            <person name="Rensing S.A."/>
            <person name="Grigoriev I.V."/>
            <person name="Corradi N."/>
            <person name="Roux C."/>
            <person name="Martin F."/>
        </authorList>
    </citation>
    <scope>NUCLEOTIDE SEQUENCE [LARGE SCALE GENOMIC DNA]</scope>
    <source>
        <strain evidence="4">DAOM 181602 / DAOM 197198 / MUCL 43194</strain>
        <strain evidence="3">DAOM 197198</strain>
    </source>
</reference>